<dbReference type="PANTHER" id="PTHR46558:SF4">
    <property type="entry name" value="DNA-BIDING PHAGE PROTEIN"/>
    <property type="match status" value="1"/>
</dbReference>
<dbReference type="PROSITE" id="PS50943">
    <property type="entry name" value="HTH_CROC1"/>
    <property type="match status" value="1"/>
</dbReference>
<dbReference type="EMBL" id="JAYGIE010000078">
    <property type="protein sequence ID" value="MEA5478798.1"/>
    <property type="molecule type" value="Genomic_DNA"/>
</dbReference>
<dbReference type="SUPFAM" id="SSF47413">
    <property type="entry name" value="lambda repressor-like DNA-binding domains"/>
    <property type="match status" value="1"/>
</dbReference>
<organism evidence="3 4">
    <name type="scientific">Pseudanabaena galeata UHCC 0370</name>
    <dbReference type="NCBI Taxonomy" id="3110310"/>
    <lineage>
        <taxon>Bacteria</taxon>
        <taxon>Bacillati</taxon>
        <taxon>Cyanobacteriota</taxon>
        <taxon>Cyanophyceae</taxon>
        <taxon>Pseudanabaenales</taxon>
        <taxon>Pseudanabaenaceae</taxon>
        <taxon>Pseudanabaena</taxon>
    </lineage>
</organism>
<dbReference type="SMART" id="SM00530">
    <property type="entry name" value="HTH_XRE"/>
    <property type="match status" value="1"/>
</dbReference>
<dbReference type="InterPro" id="IPR010982">
    <property type="entry name" value="Lambda_DNA-bd_dom_sf"/>
</dbReference>
<comment type="caution">
    <text evidence="3">The sequence shown here is derived from an EMBL/GenBank/DDBJ whole genome shotgun (WGS) entry which is preliminary data.</text>
</comment>
<dbReference type="CDD" id="cd00093">
    <property type="entry name" value="HTH_XRE"/>
    <property type="match status" value="1"/>
</dbReference>
<protein>
    <submittedName>
        <fullName evidence="3">Helix-turn-helix transcriptional regulator</fullName>
    </submittedName>
</protein>
<dbReference type="RefSeq" id="WP_323262202.1">
    <property type="nucleotide sequence ID" value="NZ_JAYGIE010000078.1"/>
</dbReference>
<evidence type="ECO:0000256" key="1">
    <source>
        <dbReference type="ARBA" id="ARBA00023125"/>
    </source>
</evidence>
<evidence type="ECO:0000313" key="4">
    <source>
        <dbReference type="Proteomes" id="UP001301388"/>
    </source>
</evidence>
<evidence type="ECO:0000259" key="2">
    <source>
        <dbReference type="PROSITE" id="PS50943"/>
    </source>
</evidence>
<evidence type="ECO:0000313" key="3">
    <source>
        <dbReference type="EMBL" id="MEA5478798.1"/>
    </source>
</evidence>
<sequence>MLNKALRLMRVFHDLAQKDLAEKLGISKSYLSEIESGKKTPTLDLLSRYSEIFDIPLSSIMFFSENLDNNNIKTEKLRTFISSKVISLLNFIAERSAYDPIAKE</sequence>
<feature type="domain" description="HTH cro/C1-type" evidence="2">
    <location>
        <begin position="6"/>
        <end position="60"/>
    </location>
</feature>
<keyword evidence="4" id="KW-1185">Reference proteome</keyword>
<proteinExistence type="predicted"/>
<dbReference type="InterPro" id="IPR001387">
    <property type="entry name" value="Cro/C1-type_HTH"/>
</dbReference>
<accession>A0ABU5TMM0</accession>
<keyword evidence="1" id="KW-0238">DNA-binding</keyword>
<name>A0ABU5TMM0_9CYAN</name>
<dbReference type="PANTHER" id="PTHR46558">
    <property type="entry name" value="TRACRIPTIONAL REGULATORY PROTEIN-RELATED-RELATED"/>
    <property type="match status" value="1"/>
</dbReference>
<gene>
    <name evidence="3" type="ORF">VB774_14315</name>
</gene>
<dbReference type="Proteomes" id="UP001301388">
    <property type="component" value="Unassembled WGS sequence"/>
</dbReference>
<dbReference type="Gene3D" id="1.10.260.40">
    <property type="entry name" value="lambda repressor-like DNA-binding domains"/>
    <property type="match status" value="1"/>
</dbReference>
<dbReference type="Pfam" id="PF01381">
    <property type="entry name" value="HTH_3"/>
    <property type="match status" value="1"/>
</dbReference>
<reference evidence="3 4" key="1">
    <citation type="submission" date="2023-12" db="EMBL/GenBank/DDBJ databases">
        <title>Baltic Sea Cyanobacteria.</title>
        <authorList>
            <person name="Delbaje E."/>
            <person name="Fewer D.P."/>
            <person name="Shishido T.K."/>
        </authorList>
    </citation>
    <scope>NUCLEOTIDE SEQUENCE [LARGE SCALE GENOMIC DNA]</scope>
    <source>
        <strain evidence="3 4">UHCC 0370</strain>
    </source>
</reference>